<evidence type="ECO:0000256" key="8">
    <source>
        <dbReference type="RuleBase" id="RU361233"/>
    </source>
</evidence>
<evidence type="ECO:0000313" key="10">
    <source>
        <dbReference type="EMBL" id="KAF2309155.1"/>
    </source>
</evidence>
<feature type="transmembrane region" description="Helical" evidence="8">
    <location>
        <begin position="108"/>
        <end position="125"/>
    </location>
</feature>
<dbReference type="GO" id="GO:0005886">
    <property type="term" value="C:plasma membrane"/>
    <property type="evidence" value="ECO:0007669"/>
    <property type="project" value="UniProtKB-SubCell"/>
</dbReference>
<sequence>MASKGITIAASTLALRILTLSALIACVVVFIINSVSVKVVIEDLTINNEPTKITVKDFIAYRFVVSTAIIGTAYTILQLPFALNYACTGKRMMRNECLPEFDFYGDKVISFLLATGAGAGFAVSFELKSILKDLFTAIEDPTIPEIQESKASYNRFLNRGIIATAVLSLGFLCTAIISVLSSINRSGRKGFFN</sequence>
<evidence type="ECO:0000259" key="9">
    <source>
        <dbReference type="Pfam" id="PF04535"/>
    </source>
</evidence>
<organism evidence="10 11">
    <name type="scientific">Hevea brasiliensis</name>
    <name type="common">Para rubber tree</name>
    <name type="synonym">Siphonia brasiliensis</name>
    <dbReference type="NCBI Taxonomy" id="3981"/>
    <lineage>
        <taxon>Eukaryota</taxon>
        <taxon>Viridiplantae</taxon>
        <taxon>Streptophyta</taxon>
        <taxon>Embryophyta</taxon>
        <taxon>Tracheophyta</taxon>
        <taxon>Spermatophyta</taxon>
        <taxon>Magnoliopsida</taxon>
        <taxon>eudicotyledons</taxon>
        <taxon>Gunneridae</taxon>
        <taxon>Pentapetalae</taxon>
        <taxon>rosids</taxon>
        <taxon>fabids</taxon>
        <taxon>Malpighiales</taxon>
        <taxon>Euphorbiaceae</taxon>
        <taxon>Crotonoideae</taxon>
        <taxon>Micrandreae</taxon>
        <taxon>Hevea</taxon>
    </lineage>
</organism>
<name>A0A6A6M9J7_HEVBR</name>
<feature type="transmembrane region" description="Helical" evidence="8">
    <location>
        <begin position="161"/>
        <end position="183"/>
    </location>
</feature>
<dbReference type="Proteomes" id="UP000467840">
    <property type="component" value="Chromosome 14"/>
</dbReference>
<keyword evidence="5 8" id="KW-0812">Transmembrane</keyword>
<proteinExistence type="inferred from homology"/>
<comment type="similarity">
    <text evidence="2 8">Belongs to the Casparian strip membrane proteins (CASP) family.</text>
</comment>
<dbReference type="PANTHER" id="PTHR33573">
    <property type="entry name" value="CASP-LIKE PROTEIN 4A4"/>
    <property type="match status" value="1"/>
</dbReference>
<feature type="transmembrane region" description="Helical" evidence="8">
    <location>
        <begin position="59"/>
        <end position="87"/>
    </location>
</feature>
<dbReference type="AlphaFoldDB" id="A0A6A6M9J7"/>
<evidence type="ECO:0000313" key="11">
    <source>
        <dbReference type="Proteomes" id="UP000467840"/>
    </source>
</evidence>
<comment type="subcellular location">
    <subcellularLocation>
        <location evidence="1 8">Cell membrane</location>
        <topology evidence="1 8">Multi-pass membrane protein</topology>
    </subcellularLocation>
</comment>
<evidence type="ECO:0000256" key="4">
    <source>
        <dbReference type="ARBA" id="ARBA00022475"/>
    </source>
</evidence>
<evidence type="ECO:0000256" key="3">
    <source>
        <dbReference type="ARBA" id="ARBA00011489"/>
    </source>
</evidence>
<protein>
    <recommendedName>
        <fullName evidence="8">CASP-like protein</fullName>
    </recommendedName>
</protein>
<keyword evidence="6 8" id="KW-1133">Transmembrane helix</keyword>
<dbReference type="Pfam" id="PF04535">
    <property type="entry name" value="CASP_dom"/>
    <property type="match status" value="1"/>
</dbReference>
<evidence type="ECO:0000256" key="1">
    <source>
        <dbReference type="ARBA" id="ARBA00004651"/>
    </source>
</evidence>
<evidence type="ECO:0000256" key="6">
    <source>
        <dbReference type="ARBA" id="ARBA00022989"/>
    </source>
</evidence>
<evidence type="ECO:0000256" key="5">
    <source>
        <dbReference type="ARBA" id="ARBA00022692"/>
    </source>
</evidence>
<dbReference type="PANTHER" id="PTHR33573:SF17">
    <property type="entry name" value="CASP-LIKE PROTEIN 4D1"/>
    <property type="match status" value="1"/>
</dbReference>
<gene>
    <name evidence="10" type="ORF">GH714_000892</name>
</gene>
<evidence type="ECO:0000256" key="7">
    <source>
        <dbReference type="ARBA" id="ARBA00023136"/>
    </source>
</evidence>
<keyword evidence="11" id="KW-1185">Reference proteome</keyword>
<dbReference type="InterPro" id="IPR006702">
    <property type="entry name" value="CASP_dom"/>
</dbReference>
<accession>A0A6A6M9J7</accession>
<dbReference type="EMBL" id="JAAGAX010000006">
    <property type="protein sequence ID" value="KAF2309155.1"/>
    <property type="molecule type" value="Genomic_DNA"/>
</dbReference>
<feature type="transmembrane region" description="Helical" evidence="8">
    <location>
        <begin position="12"/>
        <end position="32"/>
    </location>
</feature>
<feature type="domain" description="Casparian strip membrane protein" evidence="9">
    <location>
        <begin position="9"/>
        <end position="124"/>
    </location>
</feature>
<comment type="subunit">
    <text evidence="3 8">Homodimer and heterodimers.</text>
</comment>
<comment type="caution">
    <text evidence="10">The sequence shown here is derived from an EMBL/GenBank/DDBJ whole genome shotgun (WGS) entry which is preliminary data.</text>
</comment>
<keyword evidence="4 8" id="KW-1003">Cell membrane</keyword>
<reference evidence="10 11" key="1">
    <citation type="journal article" date="2020" name="Mol. Plant">
        <title>The Chromosome-Based Rubber Tree Genome Provides New Insights into Spurge Genome Evolution and Rubber Biosynthesis.</title>
        <authorList>
            <person name="Liu J."/>
            <person name="Shi C."/>
            <person name="Shi C.C."/>
            <person name="Li W."/>
            <person name="Zhang Q.J."/>
            <person name="Zhang Y."/>
            <person name="Li K."/>
            <person name="Lu H.F."/>
            <person name="Shi C."/>
            <person name="Zhu S.T."/>
            <person name="Xiao Z.Y."/>
            <person name="Nan H."/>
            <person name="Yue Y."/>
            <person name="Zhu X.G."/>
            <person name="Wu Y."/>
            <person name="Hong X.N."/>
            <person name="Fan G.Y."/>
            <person name="Tong Y."/>
            <person name="Zhang D."/>
            <person name="Mao C.L."/>
            <person name="Liu Y.L."/>
            <person name="Hao S.J."/>
            <person name="Liu W.Q."/>
            <person name="Lv M.Q."/>
            <person name="Zhang H.B."/>
            <person name="Liu Y."/>
            <person name="Hu-Tang G.R."/>
            <person name="Wang J.P."/>
            <person name="Wang J.H."/>
            <person name="Sun Y.H."/>
            <person name="Ni S.B."/>
            <person name="Chen W.B."/>
            <person name="Zhang X.C."/>
            <person name="Jiao Y.N."/>
            <person name="Eichler E.E."/>
            <person name="Li G.H."/>
            <person name="Liu X."/>
            <person name="Gao L.Z."/>
        </authorList>
    </citation>
    <scope>NUCLEOTIDE SEQUENCE [LARGE SCALE GENOMIC DNA]</scope>
    <source>
        <strain evidence="11">cv. GT1</strain>
        <tissue evidence="10">Leaf</tissue>
    </source>
</reference>
<keyword evidence="7 8" id="KW-0472">Membrane</keyword>
<evidence type="ECO:0000256" key="2">
    <source>
        <dbReference type="ARBA" id="ARBA00007651"/>
    </source>
</evidence>